<evidence type="ECO:0000256" key="3">
    <source>
        <dbReference type="ARBA" id="ARBA00022525"/>
    </source>
</evidence>
<keyword evidence="3" id="KW-0964">Secreted</keyword>
<dbReference type="InterPro" id="IPR029058">
    <property type="entry name" value="AB_hydrolase_fold"/>
</dbReference>
<dbReference type="Gene3D" id="3.40.50.1820">
    <property type="entry name" value="alpha/beta hydrolase"/>
    <property type="match status" value="1"/>
</dbReference>
<dbReference type="OrthoDB" id="247542at2759"/>
<dbReference type="FunFam" id="3.40.50.1820:FF:000103">
    <property type="entry name" value="Abhydrolase domain-containing 15"/>
    <property type="match status" value="1"/>
</dbReference>
<dbReference type="EMBL" id="JAINUF010000003">
    <property type="protein sequence ID" value="KAJ8367894.1"/>
    <property type="molecule type" value="Genomic_DNA"/>
</dbReference>
<protein>
    <recommendedName>
        <fullName evidence="8">Protein ABHD15</fullName>
    </recommendedName>
    <alternativeName>
        <fullName evidence="9">Alpha/beta hydrolase domain-containing protein 15</fullName>
    </alternativeName>
</protein>
<evidence type="ECO:0000313" key="11">
    <source>
        <dbReference type="EMBL" id="KAJ8367894.1"/>
    </source>
</evidence>
<dbReference type="GO" id="GO:0034338">
    <property type="term" value="F:short-chain carboxylesterase activity"/>
    <property type="evidence" value="ECO:0007669"/>
    <property type="project" value="TreeGrafter"/>
</dbReference>
<dbReference type="InterPro" id="IPR050960">
    <property type="entry name" value="AB_hydrolase_4_sf"/>
</dbReference>
<dbReference type="GO" id="GO:0005576">
    <property type="term" value="C:extracellular region"/>
    <property type="evidence" value="ECO:0007669"/>
    <property type="project" value="UniProtKB-SubCell"/>
</dbReference>
<name>A0A9Q1J513_SYNKA</name>
<comment type="function">
    <text evidence="6">May regulate adipocyte lipolysis and liver lipid accumulation.</text>
</comment>
<accession>A0A9Q1J513</accession>
<comment type="subcellular location">
    <subcellularLocation>
        <location evidence="1">Secreted</location>
    </subcellularLocation>
</comment>
<keyword evidence="5" id="KW-0732">Signal</keyword>
<evidence type="ECO:0000256" key="6">
    <source>
        <dbReference type="ARBA" id="ARBA00053358"/>
    </source>
</evidence>
<comment type="similarity">
    <text evidence="2">Belongs to the AB hydrolase superfamily. AB hydrolase 4 family.</text>
</comment>
<dbReference type="Proteomes" id="UP001152622">
    <property type="component" value="Chromosome 3"/>
</dbReference>
<gene>
    <name evidence="11" type="ORF">SKAU_G00079220</name>
</gene>
<dbReference type="AlphaFoldDB" id="A0A9Q1J513"/>
<proteinExistence type="inferred from homology"/>
<evidence type="ECO:0000256" key="4">
    <source>
        <dbReference type="ARBA" id="ARBA00022553"/>
    </source>
</evidence>
<evidence type="ECO:0000256" key="9">
    <source>
        <dbReference type="ARBA" id="ARBA00082877"/>
    </source>
</evidence>
<evidence type="ECO:0000256" key="1">
    <source>
        <dbReference type="ARBA" id="ARBA00004613"/>
    </source>
</evidence>
<evidence type="ECO:0000256" key="2">
    <source>
        <dbReference type="ARBA" id="ARBA00010884"/>
    </source>
</evidence>
<dbReference type="PANTHER" id="PTHR10794:SF78">
    <property type="entry name" value="ABHYDROLASE DOMAIN-CONTAINING 15A"/>
    <property type="match status" value="1"/>
</dbReference>
<evidence type="ECO:0000256" key="7">
    <source>
        <dbReference type="ARBA" id="ARBA00066099"/>
    </source>
</evidence>
<evidence type="ECO:0000313" key="12">
    <source>
        <dbReference type="Proteomes" id="UP001152622"/>
    </source>
</evidence>
<evidence type="ECO:0000256" key="8">
    <source>
        <dbReference type="ARBA" id="ARBA00072863"/>
    </source>
</evidence>
<keyword evidence="4" id="KW-0597">Phosphoprotein</keyword>
<dbReference type="GO" id="GO:0047372">
    <property type="term" value="F:monoacylglycerol lipase activity"/>
    <property type="evidence" value="ECO:0007669"/>
    <property type="project" value="TreeGrafter"/>
</dbReference>
<organism evidence="11 12">
    <name type="scientific">Synaphobranchus kaupii</name>
    <name type="common">Kaup's arrowtooth eel</name>
    <dbReference type="NCBI Taxonomy" id="118154"/>
    <lineage>
        <taxon>Eukaryota</taxon>
        <taxon>Metazoa</taxon>
        <taxon>Chordata</taxon>
        <taxon>Craniata</taxon>
        <taxon>Vertebrata</taxon>
        <taxon>Euteleostomi</taxon>
        <taxon>Actinopterygii</taxon>
        <taxon>Neopterygii</taxon>
        <taxon>Teleostei</taxon>
        <taxon>Anguilliformes</taxon>
        <taxon>Synaphobranchidae</taxon>
        <taxon>Synaphobranchus</taxon>
    </lineage>
</organism>
<comment type="subunit">
    <text evidence="7">Interacts with PDE3B; this interaction regulates PDE3B's stability and expression and, thereby, impacts the antilipolytic action of insulin.</text>
</comment>
<comment type="caution">
    <text evidence="11">The sequence shown here is derived from an EMBL/GenBank/DDBJ whole genome shotgun (WGS) entry which is preliminary data.</text>
</comment>
<keyword evidence="12" id="KW-1185">Reference proteome</keyword>
<evidence type="ECO:0000256" key="10">
    <source>
        <dbReference type="SAM" id="MobiDB-lite"/>
    </source>
</evidence>
<dbReference type="SUPFAM" id="SSF53474">
    <property type="entry name" value="alpha/beta-Hydrolases"/>
    <property type="match status" value="1"/>
</dbReference>
<feature type="region of interest" description="Disordered" evidence="10">
    <location>
        <begin position="429"/>
        <end position="472"/>
    </location>
</feature>
<evidence type="ECO:0000256" key="5">
    <source>
        <dbReference type="ARBA" id="ARBA00022729"/>
    </source>
</evidence>
<reference evidence="11" key="1">
    <citation type="journal article" date="2023" name="Science">
        <title>Genome structures resolve the early diversification of teleost fishes.</title>
        <authorList>
            <person name="Parey E."/>
            <person name="Louis A."/>
            <person name="Montfort J."/>
            <person name="Bouchez O."/>
            <person name="Roques C."/>
            <person name="Iampietro C."/>
            <person name="Lluch J."/>
            <person name="Castinel A."/>
            <person name="Donnadieu C."/>
            <person name="Desvignes T."/>
            <person name="Floi Bucao C."/>
            <person name="Jouanno E."/>
            <person name="Wen M."/>
            <person name="Mejri S."/>
            <person name="Dirks R."/>
            <person name="Jansen H."/>
            <person name="Henkel C."/>
            <person name="Chen W.J."/>
            <person name="Zahm M."/>
            <person name="Cabau C."/>
            <person name="Klopp C."/>
            <person name="Thompson A.W."/>
            <person name="Robinson-Rechavi M."/>
            <person name="Braasch I."/>
            <person name="Lecointre G."/>
            <person name="Bobe J."/>
            <person name="Postlethwait J.H."/>
            <person name="Berthelot C."/>
            <person name="Roest Crollius H."/>
            <person name="Guiguen Y."/>
        </authorList>
    </citation>
    <scope>NUCLEOTIDE SEQUENCE</scope>
    <source>
        <strain evidence="11">WJC10195</strain>
    </source>
</reference>
<dbReference type="PANTHER" id="PTHR10794">
    <property type="entry name" value="ABHYDROLASE DOMAIN-CONTAINING PROTEIN"/>
    <property type="match status" value="1"/>
</dbReference>
<sequence>MVQWFVAVCTLILVACLWTVLRYLRWRSPSNALLRGLGRDLSQCRGKDCLSNGCLSDHNAADAPASAGASAVTLICKPSALASHLVKNCPTFSHFPSGSKWSWRASPFLQTVSGVCCWPSESAVRFARDHLLMSDDGLVALDWAVAGTAVAWHKLRRTASNSTNPVLLIIPNSFGKITTNVLKLCEVGLCHGYLPVVFNRRGQNGTPLGTPRLQQFGDPTDLREAVCYIRYRQPAGRLYAVSESTGSGLLLSYLGECGSSSYLTAAACISPILRCQAWYDSALYWLYHSALLLYQKICLSRYRTALGEVIPTDSVFSSSSLRGLEEALFCGPVVGGASWEGYWESNEPLRDVDEVAVPVLCVCSRDDPVRGPPNQTLPLELFHSNPHLFLLLSSRGGHCGFATPTDAWSHCALLQFFCAATDFCSGEGNSAPRLATPRRRAPGGGASGRTIRHRSGSTCKKPAARLPRPPRHPRHLQLAAFLHTADRLYSHTPPVPRPQGNVA</sequence>